<dbReference type="InterPro" id="IPR036388">
    <property type="entry name" value="WH-like_DNA-bd_sf"/>
</dbReference>
<name>A0ABU0H728_9HYPH</name>
<dbReference type="InterPro" id="IPR000281">
    <property type="entry name" value="HTH_RpiR"/>
</dbReference>
<reference evidence="6 7" key="1">
    <citation type="submission" date="2023-07" db="EMBL/GenBank/DDBJ databases">
        <title>Genomic Encyclopedia of Type Strains, Phase IV (KMG-IV): sequencing the most valuable type-strain genomes for metagenomic binning, comparative biology and taxonomic classification.</title>
        <authorList>
            <person name="Goeker M."/>
        </authorList>
    </citation>
    <scope>NUCLEOTIDE SEQUENCE [LARGE SCALE GENOMIC DNA]</scope>
    <source>
        <strain evidence="6 7">B6-8</strain>
    </source>
</reference>
<dbReference type="InterPro" id="IPR009057">
    <property type="entry name" value="Homeodomain-like_sf"/>
</dbReference>
<keyword evidence="3" id="KW-0804">Transcription</keyword>
<keyword evidence="2 6" id="KW-0238">DNA-binding</keyword>
<proteinExistence type="predicted"/>
<dbReference type="PROSITE" id="PS51464">
    <property type="entry name" value="SIS"/>
    <property type="match status" value="1"/>
</dbReference>
<comment type="caution">
    <text evidence="6">The sequence shown here is derived from an EMBL/GenBank/DDBJ whole genome shotgun (WGS) entry which is preliminary data.</text>
</comment>
<dbReference type="InterPro" id="IPR035472">
    <property type="entry name" value="RpiR-like_SIS"/>
</dbReference>
<evidence type="ECO:0000313" key="7">
    <source>
        <dbReference type="Proteomes" id="UP001241603"/>
    </source>
</evidence>
<organism evidence="6 7">
    <name type="scientific">Kaistia dalseonensis</name>
    <dbReference type="NCBI Taxonomy" id="410840"/>
    <lineage>
        <taxon>Bacteria</taxon>
        <taxon>Pseudomonadati</taxon>
        <taxon>Pseudomonadota</taxon>
        <taxon>Alphaproteobacteria</taxon>
        <taxon>Hyphomicrobiales</taxon>
        <taxon>Kaistiaceae</taxon>
        <taxon>Kaistia</taxon>
    </lineage>
</organism>
<gene>
    <name evidence="6" type="ORF">QO014_002504</name>
</gene>
<evidence type="ECO:0000256" key="1">
    <source>
        <dbReference type="ARBA" id="ARBA00023015"/>
    </source>
</evidence>
<dbReference type="SUPFAM" id="SSF53697">
    <property type="entry name" value="SIS domain"/>
    <property type="match status" value="1"/>
</dbReference>
<dbReference type="Pfam" id="PF01380">
    <property type="entry name" value="SIS"/>
    <property type="match status" value="1"/>
</dbReference>
<dbReference type="InterPro" id="IPR047640">
    <property type="entry name" value="RpiR-like"/>
</dbReference>
<feature type="domain" description="SIS" evidence="5">
    <location>
        <begin position="140"/>
        <end position="276"/>
    </location>
</feature>
<dbReference type="PROSITE" id="PS51071">
    <property type="entry name" value="HTH_RPIR"/>
    <property type="match status" value="1"/>
</dbReference>
<dbReference type="SUPFAM" id="SSF46689">
    <property type="entry name" value="Homeodomain-like"/>
    <property type="match status" value="1"/>
</dbReference>
<sequence length="306" mass="33109">MSREFGKPAVPMLPASAIVAERIAAAYPELSQALRTFADFVLAEPLRIARMSINDTVAASGVSVATANRFARTIGFDGYAQFRQELIRGFESVLSPDDRLKRKLSEESTAREVLVASLEEDIENLKATILNLDDERCAQAVTMIAQARKIFIIGFDRAGSLAELLANGLELAGCNVRMVENAGGAAGAARQLYRFGDEDLVISIAFPRYLKDTVELTHYVRQRGLRVLAITDNQNSPLAAFGDLTLYVRAARQYSSTSDTAILGLIEALIAGVTHQCRAVAGELADAYLDFSYPWLSTPRGGGNGG</sequence>
<dbReference type="Gene3D" id="1.10.10.10">
    <property type="entry name" value="Winged helix-like DNA-binding domain superfamily/Winged helix DNA-binding domain"/>
    <property type="match status" value="1"/>
</dbReference>
<keyword evidence="1" id="KW-0805">Transcription regulation</keyword>
<evidence type="ECO:0000259" key="4">
    <source>
        <dbReference type="PROSITE" id="PS51071"/>
    </source>
</evidence>
<dbReference type="CDD" id="cd05013">
    <property type="entry name" value="SIS_RpiR"/>
    <property type="match status" value="1"/>
</dbReference>
<evidence type="ECO:0000313" key="6">
    <source>
        <dbReference type="EMBL" id="MDQ0438112.1"/>
    </source>
</evidence>
<protein>
    <submittedName>
        <fullName evidence="6">DNA-binding MurR/RpiR family transcriptional regulator</fullName>
    </submittedName>
</protein>
<evidence type="ECO:0000259" key="5">
    <source>
        <dbReference type="PROSITE" id="PS51464"/>
    </source>
</evidence>
<evidence type="ECO:0000256" key="2">
    <source>
        <dbReference type="ARBA" id="ARBA00023125"/>
    </source>
</evidence>
<dbReference type="InterPro" id="IPR001347">
    <property type="entry name" value="SIS_dom"/>
</dbReference>
<dbReference type="EMBL" id="JAUSVO010000003">
    <property type="protein sequence ID" value="MDQ0438112.1"/>
    <property type="molecule type" value="Genomic_DNA"/>
</dbReference>
<dbReference type="Proteomes" id="UP001241603">
    <property type="component" value="Unassembled WGS sequence"/>
</dbReference>
<feature type="domain" description="HTH rpiR-type" evidence="4">
    <location>
        <begin position="17"/>
        <end position="93"/>
    </location>
</feature>
<dbReference type="Gene3D" id="3.40.50.10490">
    <property type="entry name" value="Glucose-6-phosphate isomerase like protein, domain 1"/>
    <property type="match status" value="1"/>
</dbReference>
<evidence type="ECO:0000256" key="3">
    <source>
        <dbReference type="ARBA" id="ARBA00023163"/>
    </source>
</evidence>
<dbReference type="RefSeq" id="WP_266349021.1">
    <property type="nucleotide sequence ID" value="NZ_JAPKNG010000003.1"/>
</dbReference>
<dbReference type="Pfam" id="PF01418">
    <property type="entry name" value="HTH_6"/>
    <property type="match status" value="1"/>
</dbReference>
<dbReference type="PANTHER" id="PTHR30514">
    <property type="entry name" value="GLUCOKINASE"/>
    <property type="match status" value="1"/>
</dbReference>
<keyword evidence="7" id="KW-1185">Reference proteome</keyword>
<dbReference type="InterPro" id="IPR046348">
    <property type="entry name" value="SIS_dom_sf"/>
</dbReference>
<dbReference type="GO" id="GO:0003677">
    <property type="term" value="F:DNA binding"/>
    <property type="evidence" value="ECO:0007669"/>
    <property type="project" value="UniProtKB-KW"/>
</dbReference>
<accession>A0ABU0H728</accession>
<dbReference type="PANTHER" id="PTHR30514:SF18">
    <property type="entry name" value="RPIR-FAMILY TRANSCRIPTIONAL REGULATOR"/>
    <property type="match status" value="1"/>
</dbReference>